<sequence length="77" mass="8824">MSVRITEREETGRVLEISRPGKEPWRVELPAALDQDENKAELVDYITAQFLVTLPKESLRQGWETIYALVHMALVEG</sequence>
<proteinExistence type="predicted"/>
<dbReference type="Proteomes" id="UP001501153">
    <property type="component" value="Unassembled WGS sequence"/>
</dbReference>
<evidence type="ECO:0000313" key="1">
    <source>
        <dbReference type="EMBL" id="GAA4368852.1"/>
    </source>
</evidence>
<evidence type="ECO:0000313" key="2">
    <source>
        <dbReference type="Proteomes" id="UP001501153"/>
    </source>
</evidence>
<reference evidence="2" key="1">
    <citation type="journal article" date="2019" name="Int. J. Syst. Evol. Microbiol.">
        <title>The Global Catalogue of Microorganisms (GCM) 10K type strain sequencing project: providing services to taxonomists for standard genome sequencing and annotation.</title>
        <authorList>
            <consortium name="The Broad Institute Genomics Platform"/>
            <consortium name="The Broad Institute Genome Sequencing Center for Infectious Disease"/>
            <person name="Wu L."/>
            <person name="Ma J."/>
        </authorList>
    </citation>
    <scope>NUCLEOTIDE SEQUENCE [LARGE SCALE GENOMIC DNA]</scope>
    <source>
        <strain evidence="2">JCM 17923</strain>
    </source>
</reference>
<dbReference type="EMBL" id="BAABGZ010000080">
    <property type="protein sequence ID" value="GAA4368852.1"/>
    <property type="molecule type" value="Genomic_DNA"/>
</dbReference>
<organism evidence="1 2">
    <name type="scientific">Hymenobacter saemangeumensis</name>
    <dbReference type="NCBI Taxonomy" id="1084522"/>
    <lineage>
        <taxon>Bacteria</taxon>
        <taxon>Pseudomonadati</taxon>
        <taxon>Bacteroidota</taxon>
        <taxon>Cytophagia</taxon>
        <taxon>Cytophagales</taxon>
        <taxon>Hymenobacteraceae</taxon>
        <taxon>Hymenobacter</taxon>
    </lineage>
</organism>
<name>A0ABP8IRY2_9BACT</name>
<comment type="caution">
    <text evidence="1">The sequence shown here is derived from an EMBL/GenBank/DDBJ whole genome shotgun (WGS) entry which is preliminary data.</text>
</comment>
<protein>
    <submittedName>
        <fullName evidence="1">Uncharacterized protein</fullName>
    </submittedName>
</protein>
<gene>
    <name evidence="1" type="ORF">GCM10023185_41970</name>
</gene>
<keyword evidence="2" id="KW-1185">Reference proteome</keyword>
<accession>A0ABP8IRY2</accession>